<dbReference type="InterPro" id="IPR007855">
    <property type="entry name" value="RDRP"/>
</dbReference>
<keyword evidence="4 8" id="KW-0548">Nucleotidyltransferase</keyword>
<dbReference type="PANTHER" id="PTHR23079:SF5">
    <property type="entry name" value="RNA-DEPENDENT RNA POLYMERASE 2"/>
    <property type="match status" value="1"/>
</dbReference>
<organism evidence="11 12">
    <name type="scientific">Trifolium medium</name>
    <dbReference type="NCBI Taxonomy" id="97028"/>
    <lineage>
        <taxon>Eukaryota</taxon>
        <taxon>Viridiplantae</taxon>
        <taxon>Streptophyta</taxon>
        <taxon>Embryophyta</taxon>
        <taxon>Tracheophyta</taxon>
        <taxon>Spermatophyta</taxon>
        <taxon>Magnoliopsida</taxon>
        <taxon>eudicotyledons</taxon>
        <taxon>Gunneridae</taxon>
        <taxon>Pentapetalae</taxon>
        <taxon>rosids</taxon>
        <taxon>fabids</taxon>
        <taxon>Fabales</taxon>
        <taxon>Fabaceae</taxon>
        <taxon>Papilionoideae</taxon>
        <taxon>50 kb inversion clade</taxon>
        <taxon>NPAAA clade</taxon>
        <taxon>Hologalegina</taxon>
        <taxon>IRL clade</taxon>
        <taxon>Trifolieae</taxon>
        <taxon>Trifolium</taxon>
    </lineage>
</organism>
<keyword evidence="5 8" id="KW-0694">RNA-binding</keyword>
<proteinExistence type="inferred from homology"/>
<evidence type="ECO:0000259" key="10">
    <source>
        <dbReference type="Pfam" id="PF26253"/>
    </source>
</evidence>
<reference evidence="11 12" key="1">
    <citation type="journal article" date="2018" name="Front. Plant Sci.">
        <title>Red Clover (Trifolium pratense) and Zigzag Clover (T. medium) - A Picture of Genomic Similarities and Differences.</title>
        <authorList>
            <person name="Dluhosova J."/>
            <person name="Istvanek J."/>
            <person name="Nedelnik J."/>
            <person name="Repkova J."/>
        </authorList>
    </citation>
    <scope>NUCLEOTIDE SEQUENCE [LARGE SCALE GENOMIC DNA]</scope>
    <source>
        <strain evidence="12">cv. 10/8</strain>
        <tissue evidence="11">Leaf</tissue>
    </source>
</reference>
<evidence type="ECO:0000313" key="11">
    <source>
        <dbReference type="EMBL" id="MCI23620.1"/>
    </source>
</evidence>
<comment type="similarity">
    <text evidence="1 8">Belongs to the RdRP family.</text>
</comment>
<dbReference type="InterPro" id="IPR057596">
    <property type="entry name" value="RDRP_core"/>
</dbReference>
<dbReference type="Pfam" id="PF26253">
    <property type="entry name" value="RdRP_head"/>
    <property type="match status" value="1"/>
</dbReference>
<name>A0A392QIS7_9FABA</name>
<dbReference type="GO" id="GO:0030422">
    <property type="term" value="P:siRNA processing"/>
    <property type="evidence" value="ECO:0007669"/>
    <property type="project" value="TreeGrafter"/>
</dbReference>
<evidence type="ECO:0000259" key="9">
    <source>
        <dbReference type="Pfam" id="PF05183"/>
    </source>
</evidence>
<evidence type="ECO:0000256" key="8">
    <source>
        <dbReference type="RuleBase" id="RU363098"/>
    </source>
</evidence>
<dbReference type="EC" id="2.7.7.48" evidence="8"/>
<keyword evidence="12" id="KW-1185">Reference proteome</keyword>
<dbReference type="Proteomes" id="UP000265520">
    <property type="component" value="Unassembled WGS sequence"/>
</dbReference>
<evidence type="ECO:0000313" key="12">
    <source>
        <dbReference type="Proteomes" id="UP000265520"/>
    </source>
</evidence>
<dbReference type="AlphaFoldDB" id="A0A392QIS7"/>
<dbReference type="GO" id="GO:0003723">
    <property type="term" value="F:RNA binding"/>
    <property type="evidence" value="ECO:0007669"/>
    <property type="project" value="UniProtKB-KW"/>
</dbReference>
<dbReference type="EMBL" id="LXQA010137013">
    <property type="protein sequence ID" value="MCI23620.1"/>
    <property type="molecule type" value="Genomic_DNA"/>
</dbReference>
<comment type="catalytic activity">
    <reaction evidence="7 8">
        <text>RNA(n) + a ribonucleoside 5'-triphosphate = RNA(n+1) + diphosphate</text>
        <dbReference type="Rhea" id="RHEA:21248"/>
        <dbReference type="Rhea" id="RHEA-COMP:14527"/>
        <dbReference type="Rhea" id="RHEA-COMP:17342"/>
        <dbReference type="ChEBI" id="CHEBI:33019"/>
        <dbReference type="ChEBI" id="CHEBI:61557"/>
        <dbReference type="ChEBI" id="CHEBI:140395"/>
        <dbReference type="EC" id="2.7.7.48"/>
    </reaction>
</comment>
<evidence type="ECO:0000256" key="6">
    <source>
        <dbReference type="ARBA" id="ARBA00023158"/>
    </source>
</evidence>
<feature type="non-terminal residue" evidence="11">
    <location>
        <position position="168"/>
    </location>
</feature>
<dbReference type="Pfam" id="PF05183">
    <property type="entry name" value="RdRP"/>
    <property type="match status" value="1"/>
</dbReference>
<evidence type="ECO:0000256" key="7">
    <source>
        <dbReference type="ARBA" id="ARBA00048744"/>
    </source>
</evidence>
<dbReference type="GO" id="GO:0003968">
    <property type="term" value="F:RNA-directed RNA polymerase activity"/>
    <property type="evidence" value="ECO:0007669"/>
    <property type="project" value="UniProtKB-KW"/>
</dbReference>
<evidence type="ECO:0000256" key="3">
    <source>
        <dbReference type="ARBA" id="ARBA00022679"/>
    </source>
</evidence>
<dbReference type="InterPro" id="IPR058752">
    <property type="entry name" value="RDRP_C_head"/>
</dbReference>
<evidence type="ECO:0000256" key="2">
    <source>
        <dbReference type="ARBA" id="ARBA00022484"/>
    </source>
</evidence>
<keyword evidence="3 8" id="KW-0808">Transferase</keyword>
<evidence type="ECO:0000256" key="5">
    <source>
        <dbReference type="ARBA" id="ARBA00022884"/>
    </source>
</evidence>
<feature type="domain" description="RDRP C-terminal head" evidence="10">
    <location>
        <begin position="69"/>
        <end position="168"/>
    </location>
</feature>
<sequence>MAVDFAKTGAPAEMPRVLKPREFPDFMERFEKPMYISKGVLGKLYRALVDSTLQVRSNNVLSEKFTEEAYDHQLEVNGFEVFLETALSHRDMYAQKMSSLMSFYGAETEDEMLTGNLQNRAFYLQRDNRRYGDMKDRILISVKDLQREAKEWFESDCQPHEHQLMASA</sequence>
<dbReference type="GO" id="GO:0031380">
    <property type="term" value="C:nuclear RNA-directed RNA polymerase complex"/>
    <property type="evidence" value="ECO:0007669"/>
    <property type="project" value="TreeGrafter"/>
</dbReference>
<evidence type="ECO:0000256" key="1">
    <source>
        <dbReference type="ARBA" id="ARBA00005762"/>
    </source>
</evidence>
<accession>A0A392QIS7</accession>
<dbReference type="PANTHER" id="PTHR23079">
    <property type="entry name" value="RNA-DEPENDENT RNA POLYMERASE"/>
    <property type="match status" value="1"/>
</dbReference>
<keyword evidence="2 8" id="KW-0696">RNA-directed RNA polymerase</keyword>
<comment type="caution">
    <text evidence="11">The sequence shown here is derived from an EMBL/GenBank/DDBJ whole genome shotgun (WGS) entry which is preliminary data.</text>
</comment>
<evidence type="ECO:0000256" key="4">
    <source>
        <dbReference type="ARBA" id="ARBA00022695"/>
    </source>
</evidence>
<feature type="domain" description="RDRP core" evidence="9">
    <location>
        <begin position="1"/>
        <end position="47"/>
    </location>
</feature>
<keyword evidence="6 8" id="KW-0943">RNA-mediated gene silencing</keyword>
<comment type="function">
    <text evidence="8">Probably involved in the RNA silencing pathway and required for the generation of small interfering RNAs (siRNAs).</text>
</comment>
<protein>
    <recommendedName>
        <fullName evidence="8">RNA-dependent RNA polymerase</fullName>
        <ecNumber evidence="8">2.7.7.48</ecNumber>
    </recommendedName>
</protein>